<dbReference type="AlphaFoldDB" id="F4RJX0"/>
<dbReference type="Proteomes" id="UP000001072">
    <property type="component" value="Unassembled WGS sequence"/>
</dbReference>
<proteinExistence type="predicted"/>
<dbReference type="EMBL" id="GL883104">
    <property type="protein sequence ID" value="EGG07422.1"/>
    <property type="molecule type" value="Genomic_DNA"/>
</dbReference>
<evidence type="ECO:0000313" key="2">
    <source>
        <dbReference type="EMBL" id="EGG07422.1"/>
    </source>
</evidence>
<accession>F4RJX0</accession>
<gene>
    <name evidence="2" type="ORF">MELLADRAFT_71731</name>
</gene>
<reference evidence="3" key="1">
    <citation type="journal article" date="2011" name="Proc. Natl. Acad. Sci. U.S.A.">
        <title>Obligate biotrophy features unraveled by the genomic analysis of rust fungi.</title>
        <authorList>
            <person name="Duplessis S."/>
            <person name="Cuomo C.A."/>
            <person name="Lin Y.-C."/>
            <person name="Aerts A."/>
            <person name="Tisserant E."/>
            <person name="Veneault-Fourrey C."/>
            <person name="Joly D.L."/>
            <person name="Hacquard S."/>
            <person name="Amselem J."/>
            <person name="Cantarel B.L."/>
            <person name="Chiu R."/>
            <person name="Coutinho P.M."/>
            <person name="Feau N."/>
            <person name="Field M."/>
            <person name="Frey P."/>
            <person name="Gelhaye E."/>
            <person name="Goldberg J."/>
            <person name="Grabherr M.G."/>
            <person name="Kodira C.D."/>
            <person name="Kohler A."/>
            <person name="Kuees U."/>
            <person name="Lindquist E.A."/>
            <person name="Lucas S.M."/>
            <person name="Mago R."/>
            <person name="Mauceli E."/>
            <person name="Morin E."/>
            <person name="Murat C."/>
            <person name="Pangilinan J.L."/>
            <person name="Park R."/>
            <person name="Pearson M."/>
            <person name="Quesneville H."/>
            <person name="Rouhier N."/>
            <person name="Sakthikumar S."/>
            <person name="Salamov A.A."/>
            <person name="Schmutz J."/>
            <person name="Selles B."/>
            <person name="Shapiro H."/>
            <person name="Tanguay P."/>
            <person name="Tuskan G.A."/>
            <person name="Henrissat B."/>
            <person name="Van de Peer Y."/>
            <person name="Rouze P."/>
            <person name="Ellis J.G."/>
            <person name="Dodds P.N."/>
            <person name="Schein J.E."/>
            <person name="Zhong S."/>
            <person name="Hamelin R.C."/>
            <person name="Grigoriev I.V."/>
            <person name="Szabo L.J."/>
            <person name="Martin F."/>
        </authorList>
    </citation>
    <scope>NUCLEOTIDE SEQUENCE [LARGE SCALE GENOMIC DNA]</scope>
    <source>
        <strain evidence="3">98AG31 / pathotype 3-4-7</strain>
    </source>
</reference>
<evidence type="ECO:0000313" key="3">
    <source>
        <dbReference type="Proteomes" id="UP000001072"/>
    </source>
</evidence>
<dbReference type="VEuPathDB" id="FungiDB:MELLADRAFT_71731"/>
<sequence length="176" mass="19807">MSGRWLSGGPLPELDQLALSPPSSHVLSNHQSSKSSDARFNSHSSLGSSSTAEQPIILSREMMIGARSDQCCSTSPNSQQLIPQWPNTFSTDSGLFDRNRDDHRKRKRNRTMQSCLPCHTNKRKCVDCFFSKSFFCLFLFIAPSLLPTKLVAWIPLSICFNLSILSNVKSWCIYPY</sequence>
<feature type="compositionally biased region" description="Polar residues" evidence="1">
    <location>
        <begin position="21"/>
        <end position="52"/>
    </location>
</feature>
<protein>
    <recommendedName>
        <fullName evidence="4">Zn(2)-C6 fungal-type domain-containing protein</fullName>
    </recommendedName>
</protein>
<organism evidence="3">
    <name type="scientific">Melampsora larici-populina (strain 98AG31 / pathotype 3-4-7)</name>
    <name type="common">Poplar leaf rust fungus</name>
    <dbReference type="NCBI Taxonomy" id="747676"/>
    <lineage>
        <taxon>Eukaryota</taxon>
        <taxon>Fungi</taxon>
        <taxon>Dikarya</taxon>
        <taxon>Basidiomycota</taxon>
        <taxon>Pucciniomycotina</taxon>
        <taxon>Pucciniomycetes</taxon>
        <taxon>Pucciniales</taxon>
        <taxon>Melampsoraceae</taxon>
        <taxon>Melampsora</taxon>
    </lineage>
</organism>
<evidence type="ECO:0008006" key="4">
    <source>
        <dbReference type="Google" id="ProtNLM"/>
    </source>
</evidence>
<evidence type="ECO:0000256" key="1">
    <source>
        <dbReference type="SAM" id="MobiDB-lite"/>
    </source>
</evidence>
<dbReference type="RefSeq" id="XP_007409329.1">
    <property type="nucleotide sequence ID" value="XM_007409267.1"/>
</dbReference>
<dbReference type="GeneID" id="18931915"/>
<keyword evidence="3" id="KW-1185">Reference proteome</keyword>
<dbReference type="InParanoid" id="F4RJX0"/>
<dbReference type="HOGENOM" id="CLU_1525491_0_0_1"/>
<name>F4RJX0_MELLP</name>
<feature type="region of interest" description="Disordered" evidence="1">
    <location>
        <begin position="1"/>
        <end position="52"/>
    </location>
</feature>
<dbReference type="KEGG" id="mlr:MELLADRAFT_71731"/>